<keyword evidence="4" id="KW-1185">Reference proteome</keyword>
<sequence length="1435" mass="161874">MIDTVIRLLLFLLCLLPFLLLALLNAKANLRRQYRDRQFPMPLLALLYCGLLLILLERITPLLVWLVGQIPPLLMSAGTHVSQWFDGALSWLGDGLYNLGTALDALLAQADDAYIGLFAGNALFLLVHIILKRFLITIFYAVFRSGGAVHDFCVEPFYEKDEESGFWCVRIHCGQARTFLRTMYAAALVLSAALVLLSCELYRAGLLAAPFYPVFGVLVLGEVYFFADGLTRRELQERLTGEEDDPSSIRNYVPLRQVLSGLFGDKLGAERTTVDNSLFSARTHDELLHALEESDDPKVEAYGRFMRLKMGSGLKPDHNYLASGLELLQGRSILFNNPFYYDLIPYIFYPMNRVMLRRRKVLIVLGRHDVEQDVAAWCDAGLTAVTNIPGMWTIGVLTSTPQELDVGIVSRSSVHDLALHEANEDFFRQVEFVVVMEPSKLVTTAQIGLNSIVRRCGEEGRRPTFCSMDKNCDGLLDSLSHLLLTSFTEVSATEHHRGISSYMCWEADGDHLQHRLLPNLSRFLGLGTELSFTALKNQVSQTQWYGGEAFPVVDMHWIAKQYYYDLLHYADLPTTQDTMDACFQVSPNLWNARRLPNQFLTVEDESCNMFEMRRVFSTRAENQGFVNILSPEYLLRDYMADNDGIFSADPKAIPCIVADYAPTPRNIILRLCLRMSAGLVSESEIRRELMLADLEHEVLPDSLWDGICRCCRCGGSLRPGREGQTTLVFLRGDKEAVFGPEVLSARKKFSMDTGRMETFYSLSDPAFISLLLGDLQNAGYIAEDERGARQYLGTELRGHVFQKYLPGQFFTFGGKYYEMLRVTSSGQVLVRRAADHISGRPAYRQIRTYRISNLTDSQTMGDRMDISGLHITKQYADISVETPGYWKLSRYSDFASGSTVWVNGVPERRYHAKQLLRIDLPDRDGLLTDKVCGTVALLFNEVFRTLFAENQPYIAAVVPGEAEAPVTYSLQVEDGPQDGRCIYIIEDSQLDLGLLVAVQRNLDRIFSIICDYLDWHTAALDASLNPPPQPEPAPPEPPPQQAEASPGFWKRLKDKIGGFFTRLFRRKPKPQEEPEQAPEEAPVPVPQETPEQETGPVPQPEPEAGPVPTAEQPQEQAEAPDSQQEEEAPVAHLSSSASFSFESDQARTESGSPLERKPYHLRYYLLYGGTEVPGQLDVDGTLDFLRALGFGSSGLKQARDGRDMAEHIKSGKLTELAGVRRCDFCGAPLTGTEYEVLSDGRERCMPCSRSAVKTEEEFREIYQTIVENLNVFFGVKISAPVRVEMVNAKKLHRRLGKRFVPTGDFDGRVLGVAIRDKDGYSILVENGAPRIQSTMTIAHELIHIWQYLNWDRKEILRLYGKSRQLEIYEGMAKWGEIQYAYLIGEPEAARREELNTLLRNDAYGSGFRQYVERYPLSTEIQLKGETPFLDKHRPL</sequence>
<reference evidence="3 4" key="1">
    <citation type="submission" date="2007-04" db="EMBL/GenBank/DDBJ databases">
        <authorList>
            <person name="Fulton L."/>
            <person name="Clifton S."/>
            <person name="Fulton B."/>
            <person name="Xu J."/>
            <person name="Minx P."/>
            <person name="Pepin K.H."/>
            <person name="Johnson M."/>
            <person name="Thiruvilangam P."/>
            <person name="Bhonagiri V."/>
            <person name="Nash W.E."/>
            <person name="Mardis E.R."/>
            <person name="Wilson R.K."/>
        </authorList>
    </citation>
    <scope>NUCLEOTIDE SEQUENCE [LARGE SCALE GENOMIC DNA]</scope>
    <source>
        <strain evidence="3 4">ATCC 29799</strain>
    </source>
</reference>
<feature type="transmembrane region" description="Helical" evidence="2">
    <location>
        <begin position="45"/>
        <end position="67"/>
    </location>
</feature>
<feature type="region of interest" description="Disordered" evidence="1">
    <location>
        <begin position="1023"/>
        <end position="1045"/>
    </location>
</feature>
<dbReference type="EMBL" id="AAXG02000044">
    <property type="protein sequence ID" value="EDM98093.1"/>
    <property type="molecule type" value="Genomic_DNA"/>
</dbReference>
<organism evidence="3 4">
    <name type="scientific">Pseudoflavonifractor capillosus ATCC 29799</name>
    <dbReference type="NCBI Taxonomy" id="411467"/>
    <lineage>
        <taxon>Bacteria</taxon>
        <taxon>Bacillati</taxon>
        <taxon>Bacillota</taxon>
        <taxon>Clostridia</taxon>
        <taxon>Eubacteriales</taxon>
        <taxon>Oscillospiraceae</taxon>
        <taxon>Pseudoflavonifractor</taxon>
    </lineage>
</organism>
<gene>
    <name evidence="3" type="ORF">BACCAP_04121</name>
</gene>
<evidence type="ECO:0000313" key="4">
    <source>
        <dbReference type="Proteomes" id="UP000003639"/>
    </source>
</evidence>
<feature type="compositionally biased region" description="Pro residues" evidence="1">
    <location>
        <begin position="1025"/>
        <end position="1040"/>
    </location>
</feature>
<proteinExistence type="predicted"/>
<feature type="region of interest" description="Disordered" evidence="1">
    <location>
        <begin position="1065"/>
        <end position="1153"/>
    </location>
</feature>
<evidence type="ECO:0000313" key="3">
    <source>
        <dbReference type="EMBL" id="EDM98093.1"/>
    </source>
</evidence>
<name>A6P0V5_9FIRM</name>
<dbReference type="Proteomes" id="UP000003639">
    <property type="component" value="Unassembled WGS sequence"/>
</dbReference>
<evidence type="ECO:0000256" key="2">
    <source>
        <dbReference type="SAM" id="Phobius"/>
    </source>
</evidence>
<accession>A6P0V5</accession>
<feature type="transmembrane region" description="Helical" evidence="2">
    <location>
        <begin position="113"/>
        <end position="131"/>
    </location>
</feature>
<keyword evidence="2" id="KW-0812">Transmembrane</keyword>
<comment type="caution">
    <text evidence="3">The sequence shown here is derived from an EMBL/GenBank/DDBJ whole genome shotgun (WGS) entry which is preliminary data.</text>
</comment>
<feature type="compositionally biased region" description="Low complexity" evidence="1">
    <location>
        <begin position="1134"/>
        <end position="1143"/>
    </location>
</feature>
<protein>
    <submittedName>
        <fullName evidence="3">Uncharacterized protein</fullName>
    </submittedName>
</protein>
<feature type="transmembrane region" description="Helical" evidence="2">
    <location>
        <begin position="6"/>
        <end position="24"/>
    </location>
</feature>
<dbReference type="STRING" id="411467.BACCAP_04121"/>
<keyword evidence="2" id="KW-0472">Membrane</keyword>
<dbReference type="RefSeq" id="WP_006574598.1">
    <property type="nucleotide sequence ID" value="NZ_AAXG02000044.1"/>
</dbReference>
<dbReference type="OrthoDB" id="5091522at2"/>
<feature type="transmembrane region" description="Helical" evidence="2">
    <location>
        <begin position="179"/>
        <end position="198"/>
    </location>
</feature>
<reference evidence="3 4" key="2">
    <citation type="submission" date="2007-06" db="EMBL/GenBank/DDBJ databases">
        <title>Draft genome sequence of Pseudoflavonifractor capillosus ATCC 29799.</title>
        <authorList>
            <person name="Sudarsanam P."/>
            <person name="Ley R."/>
            <person name="Guruge J."/>
            <person name="Turnbaugh P.J."/>
            <person name="Mahowald M."/>
            <person name="Liep D."/>
            <person name="Gordon J."/>
        </authorList>
    </citation>
    <scope>NUCLEOTIDE SEQUENCE [LARGE SCALE GENOMIC DNA]</scope>
    <source>
        <strain evidence="3 4">ATCC 29799</strain>
    </source>
</reference>
<evidence type="ECO:0000256" key="1">
    <source>
        <dbReference type="SAM" id="MobiDB-lite"/>
    </source>
</evidence>
<dbReference type="eggNOG" id="ENOG50337W3">
    <property type="taxonomic scope" value="Bacteria"/>
</dbReference>
<keyword evidence="2" id="KW-1133">Transmembrane helix</keyword>